<feature type="non-terminal residue" evidence="2">
    <location>
        <position position="57"/>
    </location>
</feature>
<accession>A0A5E4D0D7</accession>
<keyword evidence="3" id="KW-1185">Reference proteome</keyword>
<name>A0A5E4D0D7_MARMO</name>
<organism evidence="2 3">
    <name type="scientific">Marmota monax</name>
    <name type="common">Woodchuck</name>
    <dbReference type="NCBI Taxonomy" id="9995"/>
    <lineage>
        <taxon>Eukaryota</taxon>
        <taxon>Metazoa</taxon>
        <taxon>Chordata</taxon>
        <taxon>Craniata</taxon>
        <taxon>Vertebrata</taxon>
        <taxon>Euteleostomi</taxon>
        <taxon>Mammalia</taxon>
        <taxon>Eutheria</taxon>
        <taxon>Euarchontoglires</taxon>
        <taxon>Glires</taxon>
        <taxon>Rodentia</taxon>
        <taxon>Sciuromorpha</taxon>
        <taxon>Sciuridae</taxon>
        <taxon>Xerinae</taxon>
        <taxon>Marmotini</taxon>
        <taxon>Marmota</taxon>
    </lineage>
</organism>
<sequence length="57" mass="5635">SCCSQGKGKVGNAGSQAPSLDGQGKDLQTLGKAQSSKVQILPGTCSLPPEFSGAEVS</sequence>
<feature type="non-terminal residue" evidence="2">
    <location>
        <position position="1"/>
    </location>
</feature>
<evidence type="ECO:0000256" key="1">
    <source>
        <dbReference type="SAM" id="MobiDB-lite"/>
    </source>
</evidence>
<protein>
    <submittedName>
        <fullName evidence="2">Uncharacterized protein</fullName>
    </submittedName>
</protein>
<reference evidence="2" key="1">
    <citation type="submission" date="2019-04" db="EMBL/GenBank/DDBJ databases">
        <authorList>
            <person name="Alioto T."/>
            <person name="Alioto T."/>
        </authorList>
    </citation>
    <scope>NUCLEOTIDE SEQUENCE [LARGE SCALE GENOMIC DNA]</scope>
</reference>
<proteinExistence type="predicted"/>
<dbReference type="AlphaFoldDB" id="A0A5E4D0D7"/>
<gene>
    <name evidence="2" type="ORF">MONAX_5E027574</name>
</gene>
<feature type="region of interest" description="Disordered" evidence="1">
    <location>
        <begin position="1"/>
        <end position="31"/>
    </location>
</feature>
<comment type="caution">
    <text evidence="2">The sequence shown here is derived from an EMBL/GenBank/DDBJ whole genome shotgun (WGS) entry which is preliminary data.</text>
</comment>
<evidence type="ECO:0000313" key="2">
    <source>
        <dbReference type="EMBL" id="VTJ87545.1"/>
    </source>
</evidence>
<evidence type="ECO:0000313" key="3">
    <source>
        <dbReference type="Proteomes" id="UP000335636"/>
    </source>
</evidence>
<dbReference type="EMBL" id="CABDUW010002628">
    <property type="protein sequence ID" value="VTJ87545.1"/>
    <property type="molecule type" value="Genomic_DNA"/>
</dbReference>
<dbReference type="Proteomes" id="UP000335636">
    <property type="component" value="Unassembled WGS sequence"/>
</dbReference>